<keyword evidence="2" id="KW-1185">Reference proteome</keyword>
<gene>
    <name evidence="1" type="ORF">BO66DRAFT_82520</name>
</gene>
<evidence type="ECO:0000313" key="1">
    <source>
        <dbReference type="EMBL" id="RAH70545.1"/>
    </source>
</evidence>
<sequence>MGADNIIKAEMITPQRDQVTVNACQNQDLFWAIRGGGGGTFGVTLSVTMNAHQSFHRSQERNHIGCMVWTGRKEPPVSGATPGLRSGIHGYYTMGGSPPAMNGSLLLYNAQNGTAERLLSPIQDFLRAHDDSVESTVKSLMTAPCYDIVQTMPAIESAGTTQGAKASRLIPRRAVIENVGIFARTLKDLMPSDDSSKVS</sequence>
<proteinExistence type="predicted"/>
<accession>A0ACD1HA84</accession>
<reference evidence="1" key="1">
    <citation type="submission" date="2018-02" db="EMBL/GenBank/DDBJ databases">
        <title>The genomes of Aspergillus section Nigri reveals drivers in fungal speciation.</title>
        <authorList>
            <consortium name="DOE Joint Genome Institute"/>
            <person name="Vesth T.C."/>
            <person name="Nybo J."/>
            <person name="Theobald S."/>
            <person name="Brandl J."/>
            <person name="Frisvad J.C."/>
            <person name="Nielsen K.F."/>
            <person name="Lyhne E.K."/>
            <person name="Kogle M.E."/>
            <person name="Kuo A."/>
            <person name="Riley R."/>
            <person name="Clum A."/>
            <person name="Nolan M."/>
            <person name="Lipzen A."/>
            <person name="Salamov A."/>
            <person name="Henrissat B."/>
            <person name="Wiebenga A."/>
            <person name="De vries R.P."/>
            <person name="Grigoriev I.V."/>
            <person name="Mortensen U.H."/>
            <person name="Andersen M.R."/>
            <person name="Baker S.E."/>
        </authorList>
    </citation>
    <scope>NUCLEOTIDE SEQUENCE</scope>
    <source>
        <strain evidence="1">CBS 121060</strain>
    </source>
</reference>
<dbReference type="EMBL" id="KZ824954">
    <property type="protein sequence ID" value="RAH70545.1"/>
    <property type="molecule type" value="Genomic_DNA"/>
</dbReference>
<evidence type="ECO:0000313" key="2">
    <source>
        <dbReference type="Proteomes" id="UP000249661"/>
    </source>
</evidence>
<protein>
    <submittedName>
        <fullName evidence="1">Uncharacterized protein</fullName>
    </submittedName>
</protein>
<organism evidence="1 2">
    <name type="scientific">Aspergillus aculeatinus CBS 121060</name>
    <dbReference type="NCBI Taxonomy" id="1448322"/>
    <lineage>
        <taxon>Eukaryota</taxon>
        <taxon>Fungi</taxon>
        <taxon>Dikarya</taxon>
        <taxon>Ascomycota</taxon>
        <taxon>Pezizomycotina</taxon>
        <taxon>Eurotiomycetes</taxon>
        <taxon>Eurotiomycetidae</taxon>
        <taxon>Eurotiales</taxon>
        <taxon>Aspergillaceae</taxon>
        <taxon>Aspergillus</taxon>
        <taxon>Aspergillus subgen. Circumdati</taxon>
    </lineage>
</organism>
<name>A0ACD1HA84_9EURO</name>
<dbReference type="Proteomes" id="UP000249661">
    <property type="component" value="Unassembled WGS sequence"/>
</dbReference>